<keyword evidence="3 6" id="KW-0812">Transmembrane</keyword>
<protein>
    <submittedName>
        <fullName evidence="7">Putative membrane protein</fullName>
    </submittedName>
</protein>
<feature type="transmembrane region" description="Helical" evidence="6">
    <location>
        <begin position="463"/>
        <end position="482"/>
    </location>
</feature>
<feature type="transmembrane region" description="Helical" evidence="6">
    <location>
        <begin position="432"/>
        <end position="457"/>
    </location>
</feature>
<feature type="transmembrane region" description="Helical" evidence="6">
    <location>
        <begin position="12"/>
        <end position="31"/>
    </location>
</feature>
<dbReference type="PANTHER" id="PTHR30250:SF26">
    <property type="entry name" value="PSMA PROTEIN"/>
    <property type="match status" value="1"/>
</dbReference>
<evidence type="ECO:0000256" key="3">
    <source>
        <dbReference type="ARBA" id="ARBA00022692"/>
    </source>
</evidence>
<feature type="transmembrane region" description="Helical" evidence="6">
    <location>
        <begin position="161"/>
        <end position="178"/>
    </location>
</feature>
<keyword evidence="2" id="KW-1003">Cell membrane</keyword>
<feature type="transmembrane region" description="Helical" evidence="6">
    <location>
        <begin position="184"/>
        <end position="204"/>
    </location>
</feature>
<reference evidence="7 8" key="1">
    <citation type="submission" date="2014-04" db="EMBL/GenBank/DDBJ databases">
        <authorList>
            <person name="Sears C."/>
            <person name="Carroll K."/>
            <person name="Sack B.R."/>
            <person name="Qadri F."/>
            <person name="Myers L.L."/>
            <person name="Chung G.-T."/>
            <person name="Escheverria P."/>
            <person name="Fraser C.M."/>
            <person name="Sadzewicz L."/>
            <person name="Shefchek K.A."/>
            <person name="Tallon L."/>
            <person name="Das S.P."/>
            <person name="Daugherty S."/>
            <person name="Mongodin E.F."/>
        </authorList>
    </citation>
    <scope>NUCLEOTIDE SEQUENCE [LARGE SCALE GENOMIC DNA]</scope>
    <source>
        <strain evidence="8">3775 SL(B) 10 (iv)</strain>
    </source>
</reference>
<name>A0A078RCQ4_PHOVU</name>
<dbReference type="PANTHER" id="PTHR30250">
    <property type="entry name" value="PST FAMILY PREDICTED COLANIC ACID TRANSPORTER"/>
    <property type="match status" value="1"/>
</dbReference>
<dbReference type="EMBL" id="JNHI01000005">
    <property type="protein sequence ID" value="KDS32461.1"/>
    <property type="molecule type" value="Genomic_DNA"/>
</dbReference>
<feature type="transmembrane region" description="Helical" evidence="6">
    <location>
        <begin position="340"/>
        <end position="362"/>
    </location>
</feature>
<evidence type="ECO:0000256" key="6">
    <source>
        <dbReference type="SAM" id="Phobius"/>
    </source>
</evidence>
<feature type="transmembrane region" description="Helical" evidence="6">
    <location>
        <begin position="249"/>
        <end position="269"/>
    </location>
</feature>
<keyword evidence="5 6" id="KW-0472">Membrane</keyword>
<evidence type="ECO:0000313" key="8">
    <source>
        <dbReference type="Proteomes" id="UP000028134"/>
    </source>
</evidence>
<evidence type="ECO:0000256" key="1">
    <source>
        <dbReference type="ARBA" id="ARBA00004651"/>
    </source>
</evidence>
<dbReference type="InterPro" id="IPR050833">
    <property type="entry name" value="Poly_Biosynth_Transport"/>
</dbReference>
<evidence type="ECO:0000256" key="2">
    <source>
        <dbReference type="ARBA" id="ARBA00022475"/>
    </source>
</evidence>
<accession>A0A078RCQ4</accession>
<dbReference type="RefSeq" id="WP_050484592.1">
    <property type="nucleotide sequence ID" value="NZ_JNHI01000005.1"/>
</dbReference>
<comment type="caution">
    <text evidence="7">The sequence shown here is derived from an EMBL/GenBank/DDBJ whole genome shotgun (WGS) entry which is preliminary data.</text>
</comment>
<organism evidence="7 8">
    <name type="scientific">Phocaeicola vulgatus str. 3775 SL</name>
    <name type="common">B</name>
    <name type="synonym">iv</name>
    <dbReference type="NCBI Taxonomy" id="1339350"/>
    <lineage>
        <taxon>Bacteria</taxon>
        <taxon>Pseudomonadati</taxon>
        <taxon>Bacteroidota</taxon>
        <taxon>Bacteroidia</taxon>
        <taxon>Bacteroidales</taxon>
        <taxon>Bacteroidaceae</taxon>
        <taxon>Phocaeicola</taxon>
    </lineage>
</organism>
<evidence type="ECO:0000256" key="4">
    <source>
        <dbReference type="ARBA" id="ARBA00022989"/>
    </source>
</evidence>
<feature type="transmembrane region" description="Helical" evidence="6">
    <location>
        <begin position="310"/>
        <end position="334"/>
    </location>
</feature>
<feature type="transmembrane region" description="Helical" evidence="6">
    <location>
        <begin position="43"/>
        <end position="67"/>
    </location>
</feature>
<evidence type="ECO:0000256" key="5">
    <source>
        <dbReference type="ARBA" id="ARBA00023136"/>
    </source>
</evidence>
<keyword evidence="4 6" id="KW-1133">Transmembrane helix</keyword>
<sequence>MNNKIIKNTIILYIKLIVTTVVGLYSSRFILKALGIDDYGLYVVIGGVVTIMNFLSTVMTTTSYRFITVELGKGDKGEPQLIYNTIRLIHIFLAIFLLLLGETIGVHYVNHYLNVEVDKIPDALYLLHWSVITSAVSLLAIPSTGLIIAREKFLFTSIMEIARTFLKLFLVIILTFYMGNRLRLFAVIAFIYTSIAPISTILYCKMKEPFLTKWKLNLNFKIYKHIFSFASWTMLGAGSTIAQGQGVSIVLNVFFTTIVNAAYGLAVQVNGYVMMFVRNLGQAAVPQIIKSYSIGNSSQSLSLVYQLSKYSFFIILFPAVPCILCMDTVLDLWLGNVPQYTSIFSILLIISNLFWCISTGFDSTIQASGSIKNYQLWFSLINFSCLPICYWLFSMNFPPYTVTIYIILSNFFLLLLQIYILKRLCCFNMEEYWYVTLKPAIKVLFSLVPLFLLGIYLDKSVDTMLLLFFLSIIYIGISEYYIGFTHIERKIFIAKIKRMKK</sequence>
<evidence type="ECO:0000313" key="7">
    <source>
        <dbReference type="EMBL" id="KDS32461.1"/>
    </source>
</evidence>
<feature type="transmembrane region" description="Helical" evidence="6">
    <location>
        <begin position="399"/>
        <end position="420"/>
    </location>
</feature>
<gene>
    <name evidence="7" type="ORF">M097_1340</name>
</gene>
<feature type="transmembrane region" description="Helical" evidence="6">
    <location>
        <begin position="374"/>
        <end position="393"/>
    </location>
</feature>
<dbReference type="PATRIC" id="fig|1339350.3.peg.1285"/>
<dbReference type="Proteomes" id="UP000028134">
    <property type="component" value="Unassembled WGS sequence"/>
</dbReference>
<dbReference type="GO" id="GO:0005886">
    <property type="term" value="C:plasma membrane"/>
    <property type="evidence" value="ECO:0007669"/>
    <property type="project" value="UniProtKB-SubCell"/>
</dbReference>
<dbReference type="AlphaFoldDB" id="A0A078RCQ4"/>
<comment type="subcellular location">
    <subcellularLocation>
        <location evidence="1">Cell membrane</location>
        <topology evidence="1">Multi-pass membrane protein</topology>
    </subcellularLocation>
</comment>
<feature type="transmembrane region" description="Helical" evidence="6">
    <location>
        <begin position="225"/>
        <end position="243"/>
    </location>
</feature>
<feature type="transmembrane region" description="Helical" evidence="6">
    <location>
        <begin position="129"/>
        <end position="149"/>
    </location>
</feature>
<feature type="transmembrane region" description="Helical" evidence="6">
    <location>
        <begin position="88"/>
        <end position="109"/>
    </location>
</feature>
<proteinExistence type="predicted"/>